<evidence type="ECO:0000259" key="1">
    <source>
        <dbReference type="Pfam" id="PF00078"/>
    </source>
</evidence>
<dbReference type="AlphaFoldDB" id="A0A151RA15"/>
<gene>
    <name evidence="3" type="ORF">KK1_039503</name>
</gene>
<dbReference type="PANTHER" id="PTHR24559">
    <property type="entry name" value="TRANSPOSON TY3-I GAG-POL POLYPROTEIN"/>
    <property type="match status" value="1"/>
</dbReference>
<evidence type="ECO:0000313" key="3">
    <source>
        <dbReference type="EMBL" id="KYP39205.1"/>
    </source>
</evidence>
<evidence type="ECO:0000313" key="4">
    <source>
        <dbReference type="Proteomes" id="UP000075243"/>
    </source>
</evidence>
<dbReference type="Proteomes" id="UP000075243">
    <property type="component" value="Unassembled WGS sequence"/>
</dbReference>
<dbReference type="InterPro" id="IPR043502">
    <property type="entry name" value="DNA/RNA_pol_sf"/>
</dbReference>
<accession>A0A151RA15</accession>
<dbReference type="InterPro" id="IPR053134">
    <property type="entry name" value="RNA-dir_DNA_polymerase"/>
</dbReference>
<sequence>MLLPIHGLLSFGISVAEDDTKLDSSQTLELDELLQKYTELFVEPTQLHPKRRYDHKINLVKDNPICLKRYKYPHTQKEEIERQIKHMLSTGFIRESNSSFASPLVLVKKKDATWRCCTDFHRLNAMTVKNRFPIPLIEDLLDELKGAKYFRKLDLRSGYNQVQMAESDIYKTTFRTHTLYGYKPSIPCPIQLADSVVEAVDYTLKMREQISQLLHSNLTKALERVKWHANLKRVDREYAKGDLVYLKIQPYKQHSLANSAFHKLAARYYGPFKVLERISKVAYRLELLVGTKIHDVFHISLLKKTMAIIQYASNYHCSLMMESLQCSLWLFLHEE</sequence>
<proteinExistence type="predicted"/>
<dbReference type="Gramene" id="C.cajan_43705.t">
    <property type="protein sequence ID" value="C.cajan_43705.t"/>
    <property type="gene ID" value="C.cajan_43705"/>
</dbReference>
<dbReference type="InterPro" id="IPR000477">
    <property type="entry name" value="RT_dom"/>
</dbReference>
<reference evidence="3" key="1">
    <citation type="journal article" date="2012" name="Nat. Biotechnol.">
        <title>Draft genome sequence of pigeonpea (Cajanus cajan), an orphan legume crop of resource-poor farmers.</title>
        <authorList>
            <person name="Varshney R.K."/>
            <person name="Chen W."/>
            <person name="Li Y."/>
            <person name="Bharti A.K."/>
            <person name="Saxena R.K."/>
            <person name="Schlueter J.A."/>
            <person name="Donoghue M.T."/>
            <person name="Azam S."/>
            <person name="Fan G."/>
            <person name="Whaley A.M."/>
            <person name="Farmer A.D."/>
            <person name="Sheridan J."/>
            <person name="Iwata A."/>
            <person name="Tuteja R."/>
            <person name="Penmetsa R.V."/>
            <person name="Wu W."/>
            <person name="Upadhyaya H.D."/>
            <person name="Yang S.P."/>
            <person name="Shah T."/>
            <person name="Saxena K.B."/>
            <person name="Michael T."/>
            <person name="McCombie W.R."/>
            <person name="Yang B."/>
            <person name="Zhang G."/>
            <person name="Yang H."/>
            <person name="Wang J."/>
            <person name="Spillane C."/>
            <person name="Cook D.R."/>
            <person name="May G.D."/>
            <person name="Xu X."/>
            <person name="Jackson S.A."/>
        </authorList>
    </citation>
    <scope>NUCLEOTIDE SEQUENCE [LARGE SCALE GENOMIC DNA]</scope>
</reference>
<evidence type="ECO:0000259" key="2">
    <source>
        <dbReference type="Pfam" id="PF24626"/>
    </source>
</evidence>
<dbReference type="Pfam" id="PF00078">
    <property type="entry name" value="RVT_1"/>
    <property type="match status" value="1"/>
</dbReference>
<protein>
    <submittedName>
        <fullName evidence="3">Retrovirus-related Pol polyprotein from transposon opus</fullName>
    </submittedName>
</protein>
<dbReference type="CDD" id="cd01647">
    <property type="entry name" value="RT_LTR"/>
    <property type="match status" value="1"/>
</dbReference>
<dbReference type="InterPro" id="IPR056924">
    <property type="entry name" value="SH3_Tf2-1"/>
</dbReference>
<dbReference type="EMBL" id="KQ483928">
    <property type="protein sequence ID" value="KYP39205.1"/>
    <property type="molecule type" value="Genomic_DNA"/>
</dbReference>
<keyword evidence="4" id="KW-1185">Reference proteome</keyword>
<feature type="domain" description="Tf2-1-like SH3-like" evidence="2">
    <location>
        <begin position="241"/>
        <end position="305"/>
    </location>
</feature>
<dbReference type="Pfam" id="PF24626">
    <property type="entry name" value="SH3_Tf2-1"/>
    <property type="match status" value="1"/>
</dbReference>
<organism evidence="3 4">
    <name type="scientific">Cajanus cajan</name>
    <name type="common">Pigeon pea</name>
    <name type="synonym">Cajanus indicus</name>
    <dbReference type="NCBI Taxonomy" id="3821"/>
    <lineage>
        <taxon>Eukaryota</taxon>
        <taxon>Viridiplantae</taxon>
        <taxon>Streptophyta</taxon>
        <taxon>Embryophyta</taxon>
        <taxon>Tracheophyta</taxon>
        <taxon>Spermatophyta</taxon>
        <taxon>Magnoliopsida</taxon>
        <taxon>eudicotyledons</taxon>
        <taxon>Gunneridae</taxon>
        <taxon>Pentapetalae</taxon>
        <taxon>rosids</taxon>
        <taxon>fabids</taxon>
        <taxon>Fabales</taxon>
        <taxon>Fabaceae</taxon>
        <taxon>Papilionoideae</taxon>
        <taxon>50 kb inversion clade</taxon>
        <taxon>NPAAA clade</taxon>
        <taxon>indigoferoid/millettioid clade</taxon>
        <taxon>Phaseoleae</taxon>
        <taxon>Cajanus</taxon>
    </lineage>
</organism>
<feature type="domain" description="Reverse transcriptase" evidence="1">
    <location>
        <begin position="107"/>
        <end position="178"/>
    </location>
</feature>
<dbReference type="Gene3D" id="3.10.10.10">
    <property type="entry name" value="HIV Type 1 Reverse Transcriptase, subunit A, domain 1"/>
    <property type="match status" value="1"/>
</dbReference>
<dbReference type="Gene3D" id="3.30.70.270">
    <property type="match status" value="1"/>
</dbReference>
<dbReference type="InterPro" id="IPR043128">
    <property type="entry name" value="Rev_trsase/Diguanyl_cyclase"/>
</dbReference>
<dbReference type="PANTHER" id="PTHR24559:SF450">
    <property type="entry name" value="RNA-DIRECTED DNA POLYMERASE HOMOLOG"/>
    <property type="match status" value="1"/>
</dbReference>
<dbReference type="SUPFAM" id="SSF56672">
    <property type="entry name" value="DNA/RNA polymerases"/>
    <property type="match status" value="1"/>
</dbReference>
<name>A0A151RA15_CAJCA</name>